<evidence type="ECO:0000313" key="4">
    <source>
        <dbReference type="Proteomes" id="UP000598997"/>
    </source>
</evidence>
<feature type="signal peptide" evidence="2">
    <location>
        <begin position="1"/>
        <end position="24"/>
    </location>
</feature>
<feature type="compositionally biased region" description="Polar residues" evidence="1">
    <location>
        <begin position="59"/>
        <end position="68"/>
    </location>
</feature>
<dbReference type="Proteomes" id="UP000598997">
    <property type="component" value="Unassembled WGS sequence"/>
</dbReference>
<reference evidence="3 4" key="1">
    <citation type="journal article" date="2014" name="Int. J. Syst. Evol. Microbiol.">
        <title>Complete genome sequence of Corynebacterium casei LMG S-19264T (=DSM 44701T), isolated from a smear-ripened cheese.</title>
        <authorList>
            <consortium name="US DOE Joint Genome Institute (JGI-PGF)"/>
            <person name="Walter F."/>
            <person name="Albersmeier A."/>
            <person name="Kalinowski J."/>
            <person name="Ruckert C."/>
        </authorList>
    </citation>
    <scope>NUCLEOTIDE SEQUENCE [LARGE SCALE GENOMIC DNA]</scope>
    <source>
        <strain evidence="3 4">CGMCC 1.15358</strain>
    </source>
</reference>
<sequence length="138" mass="13583">MIRKTVLLAGAVGALALVPGAAVAQDAAESALILGGTGQATGSAQRNLGRSITGSINRASSAISTTRQARAVRPRAPSRRGGSSGGYAVPAGVDALEGTDAETYDLANGSAIRVSGGFRPGQGSRCVANCKAPPAPPE</sequence>
<keyword evidence="2" id="KW-0732">Signal</keyword>
<feature type="chain" id="PRO_5036803483" evidence="2">
    <location>
        <begin position="25"/>
        <end position="138"/>
    </location>
</feature>
<dbReference type="OrthoDB" id="7433160at2"/>
<feature type="compositionally biased region" description="Low complexity" evidence="1">
    <location>
        <begin position="79"/>
        <end position="89"/>
    </location>
</feature>
<dbReference type="AlphaFoldDB" id="A0A917DNY2"/>
<organism evidence="3 4">
    <name type="scientific">Croceicoccus pelagius</name>
    <dbReference type="NCBI Taxonomy" id="1703341"/>
    <lineage>
        <taxon>Bacteria</taxon>
        <taxon>Pseudomonadati</taxon>
        <taxon>Pseudomonadota</taxon>
        <taxon>Alphaproteobacteria</taxon>
        <taxon>Sphingomonadales</taxon>
        <taxon>Erythrobacteraceae</taxon>
        <taxon>Croceicoccus</taxon>
    </lineage>
</organism>
<proteinExistence type="predicted"/>
<dbReference type="RefSeq" id="WP_156521613.1">
    <property type="nucleotide sequence ID" value="NZ_BMIO01000011.1"/>
</dbReference>
<dbReference type="EMBL" id="BMIO01000011">
    <property type="protein sequence ID" value="GGD52601.1"/>
    <property type="molecule type" value="Genomic_DNA"/>
</dbReference>
<evidence type="ECO:0000256" key="1">
    <source>
        <dbReference type="SAM" id="MobiDB-lite"/>
    </source>
</evidence>
<name>A0A917DNY2_9SPHN</name>
<protein>
    <submittedName>
        <fullName evidence="3">Uncharacterized protein</fullName>
    </submittedName>
</protein>
<feature type="region of interest" description="Disordered" evidence="1">
    <location>
        <begin position="59"/>
        <end position="91"/>
    </location>
</feature>
<keyword evidence="4" id="KW-1185">Reference proteome</keyword>
<evidence type="ECO:0000256" key="2">
    <source>
        <dbReference type="SAM" id="SignalP"/>
    </source>
</evidence>
<accession>A0A917DNY2</accession>
<comment type="caution">
    <text evidence="3">The sequence shown here is derived from an EMBL/GenBank/DDBJ whole genome shotgun (WGS) entry which is preliminary data.</text>
</comment>
<gene>
    <name evidence="3" type="ORF">GCM10010989_28410</name>
</gene>
<evidence type="ECO:0000313" key="3">
    <source>
        <dbReference type="EMBL" id="GGD52601.1"/>
    </source>
</evidence>